<keyword evidence="3" id="KW-1185">Reference proteome</keyword>
<sequence length="108" mass="12317">MRKNSKKKHPYPKSQRRSVGLFCVALLGPIVVVAFFWLFVLWFFVFVVMERLFFVYVLPMMGPLLLFRNSLLHCLIIHSALRPSFSVSSVLRLLPFAKGSRAGAANTS</sequence>
<feature type="transmembrane region" description="Helical" evidence="1">
    <location>
        <begin position="21"/>
        <end position="47"/>
    </location>
</feature>
<dbReference type="AlphaFoldDB" id="A0A0E9NS01"/>
<keyword evidence="1" id="KW-0812">Transmembrane</keyword>
<proteinExistence type="predicted"/>
<gene>
    <name evidence="2" type="ORF">G7K_6293-t1</name>
</gene>
<dbReference type="Proteomes" id="UP000033140">
    <property type="component" value="Unassembled WGS sequence"/>
</dbReference>
<reference evidence="2 3" key="3">
    <citation type="journal article" date="2015" name="Genome Announc.">
        <title>Draft Genome Sequence of the Archiascomycetous Yeast Saitoella complicata.</title>
        <authorList>
            <person name="Yamauchi K."/>
            <person name="Kondo S."/>
            <person name="Hamamoto M."/>
            <person name="Takahashi Y."/>
            <person name="Ogura Y."/>
            <person name="Hayashi T."/>
            <person name="Nishida H."/>
        </authorList>
    </citation>
    <scope>NUCLEOTIDE SEQUENCE [LARGE SCALE GENOMIC DNA]</scope>
    <source>
        <strain evidence="2 3">NRRL Y-17804</strain>
    </source>
</reference>
<evidence type="ECO:0000313" key="3">
    <source>
        <dbReference type="Proteomes" id="UP000033140"/>
    </source>
</evidence>
<comment type="caution">
    <text evidence="2">The sequence shown here is derived from an EMBL/GenBank/DDBJ whole genome shotgun (WGS) entry which is preliminary data.</text>
</comment>
<keyword evidence="1" id="KW-1133">Transmembrane helix</keyword>
<keyword evidence="1" id="KW-0472">Membrane</keyword>
<dbReference type="EMBL" id="BACD03000063">
    <property type="protein sequence ID" value="GAO52210.1"/>
    <property type="molecule type" value="Genomic_DNA"/>
</dbReference>
<reference evidence="2 3" key="2">
    <citation type="journal article" date="2014" name="J. Gen. Appl. Microbiol.">
        <title>The early diverging ascomycetous budding yeast Saitoella complicata has three histone deacetylases belonging to the Clr6, Hos2, and Rpd3 lineages.</title>
        <authorList>
            <person name="Nishida H."/>
            <person name="Matsumoto T."/>
            <person name="Kondo S."/>
            <person name="Hamamoto M."/>
            <person name="Yoshikawa H."/>
        </authorList>
    </citation>
    <scope>NUCLEOTIDE SEQUENCE [LARGE SCALE GENOMIC DNA]</scope>
    <source>
        <strain evidence="2 3">NRRL Y-17804</strain>
    </source>
</reference>
<organism evidence="2 3">
    <name type="scientific">Saitoella complicata (strain BCRC 22490 / CBS 7301 / JCM 7358 / NBRC 10748 / NRRL Y-17804)</name>
    <dbReference type="NCBI Taxonomy" id="698492"/>
    <lineage>
        <taxon>Eukaryota</taxon>
        <taxon>Fungi</taxon>
        <taxon>Dikarya</taxon>
        <taxon>Ascomycota</taxon>
        <taxon>Taphrinomycotina</taxon>
        <taxon>Taphrinomycotina incertae sedis</taxon>
        <taxon>Saitoella</taxon>
    </lineage>
</organism>
<name>A0A0E9NS01_SAICN</name>
<evidence type="ECO:0000313" key="2">
    <source>
        <dbReference type="EMBL" id="GAO52210.1"/>
    </source>
</evidence>
<protein>
    <submittedName>
        <fullName evidence="2">Uncharacterized protein</fullName>
    </submittedName>
</protein>
<accession>A0A0E9NS01</accession>
<feature type="transmembrane region" description="Helical" evidence="1">
    <location>
        <begin position="53"/>
        <end position="76"/>
    </location>
</feature>
<evidence type="ECO:0000256" key="1">
    <source>
        <dbReference type="SAM" id="Phobius"/>
    </source>
</evidence>
<reference evidence="2 3" key="1">
    <citation type="journal article" date="2011" name="J. Gen. Appl. Microbiol.">
        <title>Draft genome sequencing of the enigmatic yeast Saitoella complicata.</title>
        <authorList>
            <person name="Nishida H."/>
            <person name="Hamamoto M."/>
            <person name="Sugiyama J."/>
        </authorList>
    </citation>
    <scope>NUCLEOTIDE SEQUENCE [LARGE SCALE GENOMIC DNA]</scope>
    <source>
        <strain evidence="2 3">NRRL Y-17804</strain>
    </source>
</reference>